<dbReference type="GO" id="GO:0016810">
    <property type="term" value="F:hydrolase activity, acting on carbon-nitrogen (but not peptide) bonds"/>
    <property type="evidence" value="ECO:0007669"/>
    <property type="project" value="InterPro"/>
</dbReference>
<dbReference type="Gene3D" id="3.20.20.140">
    <property type="entry name" value="Metal-dependent hydrolases"/>
    <property type="match status" value="1"/>
</dbReference>
<evidence type="ECO:0000313" key="2">
    <source>
        <dbReference type="EMBL" id="SVA77092.1"/>
    </source>
</evidence>
<dbReference type="SUPFAM" id="SSF51338">
    <property type="entry name" value="Composite domain of metallo-dependent hydrolases"/>
    <property type="match status" value="1"/>
</dbReference>
<name>A0A381YKH4_9ZZZZ</name>
<dbReference type="InterPro" id="IPR032466">
    <property type="entry name" value="Metal_Hydrolase"/>
</dbReference>
<feature type="domain" description="Amidohydrolase 3" evidence="1">
    <location>
        <begin position="53"/>
        <end position="529"/>
    </location>
</feature>
<dbReference type="PANTHER" id="PTHR22642">
    <property type="entry name" value="IMIDAZOLONEPROPIONASE"/>
    <property type="match status" value="1"/>
</dbReference>
<dbReference type="Gene3D" id="2.30.40.10">
    <property type="entry name" value="Urease, subunit C, domain 1"/>
    <property type="match status" value="1"/>
</dbReference>
<gene>
    <name evidence="2" type="ORF">METZ01_LOCUS129946</name>
</gene>
<accession>A0A381YKH4</accession>
<dbReference type="Pfam" id="PF07969">
    <property type="entry name" value="Amidohydro_3"/>
    <property type="match status" value="1"/>
</dbReference>
<protein>
    <recommendedName>
        <fullName evidence="1">Amidohydrolase 3 domain-containing protein</fullName>
    </recommendedName>
</protein>
<dbReference type="Gene3D" id="3.10.310.70">
    <property type="match status" value="1"/>
</dbReference>
<reference evidence="2" key="1">
    <citation type="submission" date="2018-05" db="EMBL/GenBank/DDBJ databases">
        <authorList>
            <person name="Lanie J.A."/>
            <person name="Ng W.-L."/>
            <person name="Kazmierczak K.M."/>
            <person name="Andrzejewski T.M."/>
            <person name="Davidsen T.M."/>
            <person name="Wayne K.J."/>
            <person name="Tettelin H."/>
            <person name="Glass J.I."/>
            <person name="Rusch D."/>
            <person name="Podicherti R."/>
            <person name="Tsui H.-C.T."/>
            <person name="Winkler M.E."/>
        </authorList>
    </citation>
    <scope>NUCLEOTIDE SEQUENCE</scope>
</reference>
<dbReference type="AlphaFoldDB" id="A0A381YKH4"/>
<sequence length="531" mass="58871">MSDHIADLIVKNSNILTVDNQNTVAESFAVKNGRFISVGTDNDMEMLSNHSTEVIDLQGMTIVPGFIDAHIHVLSSGTMHVMAADCDKRTIEEIIQILRIRAKKTKSHGWVQGFKFDDTKTVENRFLTRIDLDLVSKELPVFVTHRAGHVYFLNSKALEVSGYTDDSIDPPGGRLGRDADSGRLDGVLYERAVEPVMRLLPSVTTEDRRSGLKFIGGMLSESGLTSVHDAAVSSDELAVYQESLDRNELALRVYMLMKREHFHNLRNSGIKSGFGNDRLKIGGIKMVADGAIAARTALISGSYLDSENGHSGIQAMDKEETEEAVAEIHKSGFQVCIHANGDMAIDMVLSAYEKALKNHPRNNPRHRIEHCTLVNPQLLKRMHKTGTIATPFCTYVYYHGEKMKYYGNDRLEWMFAQKSFMDYGVISTGATDYPPGPFEPLLGIQSCVTRTDIHGQVWGPSQRISVLDALRIYTLNGAYASFEENEKGSIEPGKLADFVVLEKDPTKTDPSAIKDIPINKTVVGGKITYEA</sequence>
<dbReference type="SUPFAM" id="SSF51556">
    <property type="entry name" value="Metallo-dependent hydrolases"/>
    <property type="match status" value="1"/>
</dbReference>
<dbReference type="InterPro" id="IPR011059">
    <property type="entry name" value="Metal-dep_hydrolase_composite"/>
</dbReference>
<evidence type="ECO:0000259" key="1">
    <source>
        <dbReference type="Pfam" id="PF07969"/>
    </source>
</evidence>
<organism evidence="2">
    <name type="scientific">marine metagenome</name>
    <dbReference type="NCBI Taxonomy" id="408172"/>
    <lineage>
        <taxon>unclassified sequences</taxon>
        <taxon>metagenomes</taxon>
        <taxon>ecological metagenomes</taxon>
    </lineage>
</organism>
<dbReference type="CDD" id="cd01300">
    <property type="entry name" value="YtcJ_like"/>
    <property type="match status" value="1"/>
</dbReference>
<proteinExistence type="predicted"/>
<dbReference type="InterPro" id="IPR013108">
    <property type="entry name" value="Amidohydro_3"/>
</dbReference>
<dbReference type="EMBL" id="UINC01018366">
    <property type="protein sequence ID" value="SVA77092.1"/>
    <property type="molecule type" value="Genomic_DNA"/>
</dbReference>
<dbReference type="PANTHER" id="PTHR22642:SF2">
    <property type="entry name" value="PROTEIN LONG AFTER FAR-RED 3"/>
    <property type="match status" value="1"/>
</dbReference>
<dbReference type="InterPro" id="IPR033932">
    <property type="entry name" value="YtcJ-like"/>
</dbReference>